<dbReference type="GeneID" id="94829459"/>
<dbReference type="InterPro" id="IPR008979">
    <property type="entry name" value="Galactose-bd-like_sf"/>
</dbReference>
<keyword evidence="3" id="KW-1185">Reference proteome</keyword>
<dbReference type="VEuPathDB" id="TrichDB:TRFO_09241"/>
<feature type="compositionally biased region" description="Basic and acidic residues" evidence="1">
    <location>
        <begin position="155"/>
        <end position="167"/>
    </location>
</feature>
<evidence type="ECO:0000313" key="2">
    <source>
        <dbReference type="EMBL" id="OHS97816.1"/>
    </source>
</evidence>
<gene>
    <name evidence="2" type="ORF">TRFO_09241</name>
</gene>
<dbReference type="RefSeq" id="XP_068350953.1">
    <property type="nucleotide sequence ID" value="XM_068494755.1"/>
</dbReference>
<evidence type="ECO:0000313" key="3">
    <source>
        <dbReference type="Proteomes" id="UP000179807"/>
    </source>
</evidence>
<dbReference type="Proteomes" id="UP000179807">
    <property type="component" value="Unassembled WGS sequence"/>
</dbReference>
<evidence type="ECO:0008006" key="4">
    <source>
        <dbReference type="Google" id="ProtNLM"/>
    </source>
</evidence>
<accession>A0A1J4JFC5</accession>
<dbReference type="Gene3D" id="2.60.120.260">
    <property type="entry name" value="Galactose-binding domain-like"/>
    <property type="match status" value="1"/>
</dbReference>
<organism evidence="2 3">
    <name type="scientific">Tritrichomonas foetus</name>
    <dbReference type="NCBI Taxonomy" id="1144522"/>
    <lineage>
        <taxon>Eukaryota</taxon>
        <taxon>Metamonada</taxon>
        <taxon>Parabasalia</taxon>
        <taxon>Tritrichomonadida</taxon>
        <taxon>Tritrichomonadidae</taxon>
        <taxon>Tritrichomonas</taxon>
    </lineage>
</organism>
<reference evidence="2" key="1">
    <citation type="submission" date="2016-10" db="EMBL/GenBank/DDBJ databases">
        <authorList>
            <person name="Benchimol M."/>
            <person name="Almeida L.G."/>
            <person name="Vasconcelos A.T."/>
            <person name="Perreira-Neves A."/>
            <person name="Rosa I.A."/>
            <person name="Tasca T."/>
            <person name="Bogo M.R."/>
            <person name="de Souza W."/>
        </authorList>
    </citation>
    <scope>NUCLEOTIDE SEQUENCE [LARGE SCALE GENOMIC DNA]</scope>
    <source>
        <strain evidence="2">K</strain>
    </source>
</reference>
<protein>
    <recommendedName>
        <fullName evidence="4">F5/8 type C domain-containing protein</fullName>
    </recommendedName>
</protein>
<sequence length="525" mass="61769">MEELFMRSRKHVQPIYDRNDVDRKVKINSMTQQEIKVEHITNDHSEDELMLHPKSDKISKNQSKSIQLLSSGIEKALQVVKLENDFTFVFNDLFYICPKFLACFLSPKLCEQLKLDPTIDTFKLKYYPVNKFKKYFLHQEEETANKLNEFTSEQEESKEQDENSKEKLDKKCDGDLLNEVFYKMICLMKGKEIEIKQNSEEKELLMNIALEIGNSELISKLNKEGEEMKTTNVIERLNLLSQSHISIEEEIEFIAAHFTEMEKEKYSKLSVEILESILSHPKFVIKSENWLYDLIFSLGKNYEILLSYIEFEYLSDSKMKHFIEHFKFENLNVSIWKHLCQRLKLHIDPHLHYTRHLGEYYSFDSSSPFNGIFNHLNKECQGNCINKEIVHTYNYLGQKNYDTIVNYSSNNSCTVGHPNSRDITGWLKFDFRQKAVTLDYYTIKSSDGNNGYLYQWMIEGSNDDKSWDKLDERNTRDLSSSYVFHSYSCLSTKSYRYIRISKTDAGAISLSNIELFGHLSNSVEE</sequence>
<dbReference type="AlphaFoldDB" id="A0A1J4JFC5"/>
<comment type="caution">
    <text evidence="2">The sequence shown here is derived from an EMBL/GenBank/DDBJ whole genome shotgun (WGS) entry which is preliminary data.</text>
</comment>
<evidence type="ECO:0000256" key="1">
    <source>
        <dbReference type="SAM" id="MobiDB-lite"/>
    </source>
</evidence>
<proteinExistence type="predicted"/>
<feature type="region of interest" description="Disordered" evidence="1">
    <location>
        <begin position="147"/>
        <end position="167"/>
    </location>
</feature>
<dbReference type="OrthoDB" id="5966876at2759"/>
<name>A0A1J4JFC5_9EUKA</name>
<dbReference type="EMBL" id="MLAK01001093">
    <property type="protein sequence ID" value="OHS97816.1"/>
    <property type="molecule type" value="Genomic_DNA"/>
</dbReference>
<dbReference type="SUPFAM" id="SSF49785">
    <property type="entry name" value="Galactose-binding domain-like"/>
    <property type="match status" value="1"/>
</dbReference>